<keyword evidence="3" id="KW-0472">Membrane</keyword>
<dbReference type="Pfam" id="PF00226">
    <property type="entry name" value="DnaJ"/>
    <property type="match status" value="1"/>
</dbReference>
<gene>
    <name evidence="5" type="ORF">ACFFUU_00485</name>
</gene>
<dbReference type="InterPro" id="IPR036869">
    <property type="entry name" value="J_dom_sf"/>
</dbReference>
<keyword evidence="1" id="KW-0143">Chaperone</keyword>
<evidence type="ECO:0000259" key="4">
    <source>
        <dbReference type="PROSITE" id="PS50076"/>
    </source>
</evidence>
<feature type="region of interest" description="Disordered" evidence="2">
    <location>
        <begin position="76"/>
        <end position="103"/>
    </location>
</feature>
<evidence type="ECO:0000256" key="3">
    <source>
        <dbReference type="SAM" id="Phobius"/>
    </source>
</evidence>
<dbReference type="InterPro" id="IPR001623">
    <property type="entry name" value="DnaJ_domain"/>
</dbReference>
<feature type="transmembrane region" description="Helical" evidence="3">
    <location>
        <begin position="122"/>
        <end position="139"/>
    </location>
</feature>
<reference evidence="5 6" key="1">
    <citation type="submission" date="2024-09" db="EMBL/GenBank/DDBJ databases">
        <authorList>
            <person name="Sun Q."/>
            <person name="Mori K."/>
        </authorList>
    </citation>
    <scope>NUCLEOTIDE SEQUENCE [LARGE SCALE GENOMIC DNA]</scope>
    <source>
        <strain evidence="5 6">CECT 8460</strain>
    </source>
</reference>
<evidence type="ECO:0000313" key="5">
    <source>
        <dbReference type="EMBL" id="MFB9088069.1"/>
    </source>
</evidence>
<dbReference type="EMBL" id="JBHMFB010000001">
    <property type="protein sequence ID" value="MFB9088069.1"/>
    <property type="molecule type" value="Genomic_DNA"/>
</dbReference>
<dbReference type="PRINTS" id="PR00625">
    <property type="entry name" value="JDOMAIN"/>
</dbReference>
<dbReference type="PANTHER" id="PTHR44145:SF3">
    <property type="entry name" value="DNAJ HOMOLOG SUBFAMILY A MEMBER 3, MITOCHONDRIAL"/>
    <property type="match status" value="1"/>
</dbReference>
<protein>
    <submittedName>
        <fullName evidence="5">J domain-containing protein</fullName>
    </submittedName>
</protein>
<accession>A0ABV5GAF2</accession>
<dbReference type="PROSITE" id="PS00636">
    <property type="entry name" value="DNAJ_1"/>
    <property type="match status" value="1"/>
</dbReference>
<keyword evidence="6" id="KW-1185">Reference proteome</keyword>
<keyword evidence="3" id="KW-0812">Transmembrane</keyword>
<dbReference type="PROSITE" id="PS50076">
    <property type="entry name" value="DNAJ_2"/>
    <property type="match status" value="1"/>
</dbReference>
<evidence type="ECO:0000256" key="2">
    <source>
        <dbReference type="SAM" id="MobiDB-lite"/>
    </source>
</evidence>
<evidence type="ECO:0000313" key="6">
    <source>
        <dbReference type="Proteomes" id="UP001589576"/>
    </source>
</evidence>
<dbReference type="SUPFAM" id="SSF46565">
    <property type="entry name" value="Chaperone J-domain"/>
    <property type="match status" value="1"/>
</dbReference>
<dbReference type="PANTHER" id="PTHR44145">
    <property type="entry name" value="DNAJ HOMOLOG SUBFAMILY A MEMBER 3, MITOCHONDRIAL"/>
    <property type="match status" value="1"/>
</dbReference>
<dbReference type="InterPro" id="IPR018253">
    <property type="entry name" value="DnaJ_domain_CS"/>
</dbReference>
<evidence type="ECO:0000256" key="1">
    <source>
        <dbReference type="ARBA" id="ARBA00023186"/>
    </source>
</evidence>
<feature type="compositionally biased region" description="Polar residues" evidence="2">
    <location>
        <begin position="85"/>
        <end position="97"/>
    </location>
</feature>
<dbReference type="SMART" id="SM00271">
    <property type="entry name" value="DnaJ"/>
    <property type="match status" value="1"/>
</dbReference>
<proteinExistence type="predicted"/>
<sequence length="167" mass="19509">MKNYYQILGIDYLASLEEIKKAYKFQSSKLHPDKHKGDVFFEEKFKEILEAYEILSNIDSRKEYDLKFGFTKKNEADKEAEKNTQSKSETNNPQDSSSPKRKDVQKTIINNKILRFFKESSSLKLIAISIGIVALSYFIEKPLPSIFLGLRLFAFVLFVYAVIRFRK</sequence>
<name>A0ABV5GAF2_9FLAO</name>
<dbReference type="Proteomes" id="UP001589576">
    <property type="component" value="Unassembled WGS sequence"/>
</dbReference>
<organism evidence="5 6">
    <name type="scientific">Flavobacterium paronense</name>
    <dbReference type="NCBI Taxonomy" id="1392775"/>
    <lineage>
        <taxon>Bacteria</taxon>
        <taxon>Pseudomonadati</taxon>
        <taxon>Bacteroidota</taxon>
        <taxon>Flavobacteriia</taxon>
        <taxon>Flavobacteriales</taxon>
        <taxon>Flavobacteriaceae</taxon>
        <taxon>Flavobacterium</taxon>
    </lineage>
</organism>
<dbReference type="CDD" id="cd06257">
    <property type="entry name" value="DnaJ"/>
    <property type="match status" value="1"/>
</dbReference>
<dbReference type="Gene3D" id="1.10.287.110">
    <property type="entry name" value="DnaJ domain"/>
    <property type="match status" value="1"/>
</dbReference>
<dbReference type="RefSeq" id="WP_290285509.1">
    <property type="nucleotide sequence ID" value="NZ_JAUFQN010000019.1"/>
</dbReference>
<feature type="transmembrane region" description="Helical" evidence="3">
    <location>
        <begin position="145"/>
        <end position="163"/>
    </location>
</feature>
<keyword evidence="3" id="KW-1133">Transmembrane helix</keyword>
<comment type="caution">
    <text evidence="5">The sequence shown here is derived from an EMBL/GenBank/DDBJ whole genome shotgun (WGS) entry which is preliminary data.</text>
</comment>
<feature type="domain" description="J" evidence="4">
    <location>
        <begin position="3"/>
        <end position="68"/>
    </location>
</feature>
<dbReference type="InterPro" id="IPR051938">
    <property type="entry name" value="Apopto_cytoskel_mod"/>
</dbReference>